<evidence type="ECO:0000259" key="5">
    <source>
        <dbReference type="SMART" id="SM00642"/>
    </source>
</evidence>
<evidence type="ECO:0000256" key="3">
    <source>
        <dbReference type="PIRSR" id="PIRSR036918-50"/>
    </source>
</evidence>
<name>A0A2A7U4R0_EDWTA</name>
<comment type="caution">
    <text evidence="6">The sequence shown here is derived from an EMBL/GenBank/DDBJ whole genome shotgun (WGS) entry which is preliminary data.</text>
</comment>
<evidence type="ECO:0000256" key="1">
    <source>
        <dbReference type="ARBA" id="ARBA00022801"/>
    </source>
</evidence>
<accession>A0A2A7U4R0</accession>
<dbReference type="Proteomes" id="UP000219788">
    <property type="component" value="Unassembled WGS sequence"/>
</dbReference>
<evidence type="ECO:0000256" key="4">
    <source>
        <dbReference type="PIRSR" id="PIRSR036918-51"/>
    </source>
</evidence>
<dbReference type="InterPro" id="IPR006047">
    <property type="entry name" value="GH13_cat_dom"/>
</dbReference>
<dbReference type="AlphaFoldDB" id="A0A2A7U4R0"/>
<dbReference type="STRING" id="636.AAW15_11760"/>
<feature type="active site" description="Nucleophile" evidence="3">
    <location>
        <position position="322"/>
    </location>
</feature>
<dbReference type="OrthoDB" id="9805159at2"/>
<sequence>MLNAWHLPVAPYLRRHGEALEVTLWLAGATLPQHVLLRCEPDNEEWLLAMSPRQHPPYVVYRARLTLAEGEALRRYCFKLLWADRQCWLTPTGLQSIPPGQTEQFAVSDPSPYPQWVADRLFYQIFPDRFARASGQRDEAAQGVRAWDAPLDESTDGYTRYGGDLDGIIERLPYLQALGVDALYLNPIFTAPSNHKYDTADYDHVDACLGGDAALIRLRQATHDAGMRLILDGVFNHTGDSHPWFDRHRQGETGACHHPDSPQREYYTFDSAGQALGWKGEASLPKLDYASPGVVDRIYRDQDSVVRHWLRPPYAIDGWRLDVVHMLGEGGSARANLTHLAGIYQAVKAENPQGYVLGEHFGDARRWLQAGVEDGAMNYMGFALPLRAFLAGIDVAYQPIQLTAADCAEWMERYRAGLSQQQQLCQFNQLDSHDTARFLTLLQGNHARMRLALTWLFTWIGVPCLYYGDEIGLAGGNDPYCRAPFPWETSRWDMTLLTLCRQLAALRRQYTALRRGGCRVIHADEESLLFIRQWQDEHLLIAIRRTGRATLSVPYTPLLPHGTWRLLCGEGKLDAGAQGMALDLAAESASLWLLRH</sequence>
<keyword evidence="1" id="KW-0378">Hydrolase</keyword>
<dbReference type="SUPFAM" id="SSF51445">
    <property type="entry name" value="(Trans)glycosidases"/>
    <property type="match status" value="1"/>
</dbReference>
<dbReference type="InterPro" id="IPR004185">
    <property type="entry name" value="Glyco_hydro_13_lg-like_dom"/>
</dbReference>
<dbReference type="InterPro" id="IPR013780">
    <property type="entry name" value="Glyco_hydro_b"/>
</dbReference>
<reference evidence="7" key="1">
    <citation type="submission" date="2017-09" db="EMBL/GenBank/DDBJ databases">
        <title>FDA dAtabase for Regulatory Grade micrObial Sequences (FDA-ARGOS): Supporting development and validation of Infectious Disease Dx tests.</title>
        <authorList>
            <person name="Goldberg B."/>
            <person name="Campos J."/>
            <person name="Tallon L."/>
            <person name="Sadzewicz L."/>
            <person name="Ott S."/>
            <person name="Zhao X."/>
            <person name="Nagaraj S."/>
            <person name="Vavikolanu K."/>
            <person name="Aluvathingal J."/>
            <person name="Nadendla S."/>
            <person name="Geyer C."/>
            <person name="Sichtig H."/>
        </authorList>
    </citation>
    <scope>NUCLEOTIDE SEQUENCE [LARGE SCALE GENOMIC DNA]</scope>
    <source>
        <strain evidence="7">FDAARGOS_370</strain>
    </source>
</reference>
<dbReference type="GO" id="GO:0005975">
    <property type="term" value="P:carbohydrate metabolic process"/>
    <property type="evidence" value="ECO:0007669"/>
    <property type="project" value="InterPro"/>
</dbReference>
<dbReference type="Gene3D" id="3.20.20.80">
    <property type="entry name" value="Glycosidases"/>
    <property type="match status" value="1"/>
</dbReference>
<dbReference type="RefSeq" id="WP_068869985.1">
    <property type="nucleotide sequence ID" value="NZ_AP028090.1"/>
</dbReference>
<dbReference type="SMART" id="SM00642">
    <property type="entry name" value="Aamy"/>
    <property type="match status" value="1"/>
</dbReference>
<dbReference type="CDD" id="cd02857">
    <property type="entry name" value="E_set_CDase_PDE_N"/>
    <property type="match status" value="1"/>
</dbReference>
<dbReference type="GO" id="GO:0005737">
    <property type="term" value="C:cytoplasm"/>
    <property type="evidence" value="ECO:0007669"/>
    <property type="project" value="InterPro"/>
</dbReference>
<feature type="active site" description="Proton donor" evidence="3">
    <location>
        <position position="359"/>
    </location>
</feature>
<evidence type="ECO:0000256" key="2">
    <source>
        <dbReference type="ARBA" id="ARBA00023295"/>
    </source>
</evidence>
<dbReference type="NCBIfam" id="NF008051">
    <property type="entry name" value="PRK10785.1"/>
    <property type="match status" value="1"/>
</dbReference>
<dbReference type="PANTHER" id="PTHR10357:SF210">
    <property type="entry name" value="MALTODEXTRIN GLUCOSIDASE"/>
    <property type="match status" value="1"/>
</dbReference>
<evidence type="ECO:0000313" key="6">
    <source>
        <dbReference type="EMBL" id="PEH73396.1"/>
    </source>
</evidence>
<evidence type="ECO:0000313" key="7">
    <source>
        <dbReference type="Proteomes" id="UP000219788"/>
    </source>
</evidence>
<feature type="site" description="Transition state stabilizer" evidence="4">
    <location>
        <position position="434"/>
    </location>
</feature>
<dbReference type="CDD" id="cd11338">
    <property type="entry name" value="AmyAc_CMD"/>
    <property type="match status" value="1"/>
</dbReference>
<dbReference type="GO" id="GO:0004558">
    <property type="term" value="F:alpha-1,4-glucosidase activity"/>
    <property type="evidence" value="ECO:0007669"/>
    <property type="project" value="InterPro"/>
</dbReference>
<protein>
    <submittedName>
        <fullName evidence="6">Maltodextrin glucosidase</fullName>
    </submittedName>
</protein>
<feature type="domain" description="Glycosyl hydrolase family 13 catalytic" evidence="5">
    <location>
        <begin position="124"/>
        <end position="507"/>
    </location>
</feature>
<proteinExistence type="predicted"/>
<dbReference type="Gene3D" id="2.60.40.1180">
    <property type="entry name" value="Golgi alpha-mannosidase II"/>
    <property type="match status" value="1"/>
</dbReference>
<dbReference type="Pfam" id="PF00128">
    <property type="entry name" value="Alpha-amylase"/>
    <property type="match status" value="1"/>
</dbReference>
<gene>
    <name evidence="6" type="ORF">CRM76_16410</name>
</gene>
<dbReference type="InterPro" id="IPR017853">
    <property type="entry name" value="GH"/>
</dbReference>
<dbReference type="PIRSF" id="PIRSF036918">
    <property type="entry name" value="Maltodextrin_glucosidase"/>
    <property type="match status" value="1"/>
</dbReference>
<keyword evidence="2" id="KW-0326">Glycosidase</keyword>
<organism evidence="6 7">
    <name type="scientific">Edwardsiella tarda</name>
    <dbReference type="NCBI Taxonomy" id="636"/>
    <lineage>
        <taxon>Bacteria</taxon>
        <taxon>Pseudomonadati</taxon>
        <taxon>Pseudomonadota</taxon>
        <taxon>Gammaproteobacteria</taxon>
        <taxon>Enterobacterales</taxon>
        <taxon>Hafniaceae</taxon>
        <taxon>Edwardsiella</taxon>
    </lineage>
</organism>
<dbReference type="EMBL" id="PDDV01000013">
    <property type="protein sequence ID" value="PEH73396.1"/>
    <property type="molecule type" value="Genomic_DNA"/>
</dbReference>
<dbReference type="PANTHER" id="PTHR10357">
    <property type="entry name" value="ALPHA-AMYLASE FAMILY MEMBER"/>
    <property type="match status" value="1"/>
</dbReference>
<dbReference type="SUPFAM" id="SSF51011">
    <property type="entry name" value="Glycosyl hydrolase domain"/>
    <property type="match status" value="1"/>
</dbReference>
<dbReference type="InterPro" id="IPR017069">
    <property type="entry name" value="MalZ"/>
</dbReference>